<evidence type="ECO:0000313" key="7">
    <source>
        <dbReference type="EMBL" id="KAJ9133815.1"/>
    </source>
</evidence>
<sequence length="778" mass="84332">MRQQAPSLDMIAAGQASTSADGHHDSRSSSSTNSPAPAEYEESDFFLGANDSQSSLGVPNLQDMQVNDDECLPPINRLPNEILIGIFSKLTSSSDLLHCMLTCKRWARNTVDLLWHRPACTSWTKHSSICQTLGLEQPYFAYREFIKRLNLAALADKVNDGSVMPLAVCTRVERLTLTNCKGLTDSGLIALVRNSDHLLALDISGDEQITESSVFAIAASCRRLQGLNVSNCTRISNESMISLAENCRFIKRLKLNDCSQLTDDAVLAFAEQCPNILEIDLHHCRLVGNSPVTALLARGKSLRELRLANCELIDDNAFLALPPGKTYEHLRILDLTSCARLTDRAVEKIIDAAPRLRNLVLAKCRNITDAAVFAISRLGKNLHYVHLGHCVQITDEAVKRLVHCCNRIRYIDLGCCVHLTDDSVTRLATLPKLKRIGLVKCSNITDESVYALARANQRYRHRRDAEGNIIGEPYPSHSSLERVHLSYCTSLTLRSIIKLLNSCPRLTHLSLTGVQAFLRQDLEAFCRDAPPEFTDHQRNVFCVFSGQGVVGLRRYLNSEPSFADLRDRTPLGYPRHPAANDGGPGVGHVEQAASGPFDDQEPDVVDDDDGLDDGSEMVLDPQPPVNHQHNGDTSVDGPIPPPPAPPAEPVNPAVIWTSQGLHPSPVQQGVRFPTDPATLAQYIPSQGHAPGLEDEEADAMDVSLGRGDAIAISAPLRQGNPSVTSFEPSFAAGPSTASIARLSGEVPETAGASASVAAYRVNDIGEGSSSSGASPGGV</sequence>
<feature type="compositionally biased region" description="Pro residues" evidence="4">
    <location>
        <begin position="638"/>
        <end position="647"/>
    </location>
</feature>
<dbReference type="InterPro" id="IPR050648">
    <property type="entry name" value="F-box_LRR-repeat"/>
</dbReference>
<dbReference type="AlphaFoldDB" id="A0AA38R518"/>
<protein>
    <submittedName>
        <fullName evidence="7">RNI-like protein</fullName>
    </submittedName>
</protein>
<dbReference type="InterPro" id="IPR001611">
    <property type="entry name" value="Leu-rich_rpt"/>
</dbReference>
<evidence type="ECO:0000256" key="1">
    <source>
        <dbReference type="ARBA" id="ARBA00022614"/>
    </source>
</evidence>
<keyword evidence="8" id="KW-1185">Reference proteome</keyword>
<feature type="domain" description="F-box/LRR-repeat protein 15-like leucin rich repeat" evidence="6">
    <location>
        <begin position="164"/>
        <end position="316"/>
    </location>
</feature>
<accession>A0AA38R518</accession>
<dbReference type="FunFam" id="3.80.10.10:FF:000251">
    <property type="entry name" value="Ubiquitin ligase complex F-box protein GRR1"/>
    <property type="match status" value="1"/>
</dbReference>
<evidence type="ECO:0000313" key="8">
    <source>
        <dbReference type="Proteomes" id="UP001174694"/>
    </source>
</evidence>
<dbReference type="InterPro" id="IPR032675">
    <property type="entry name" value="LRR_dom_sf"/>
</dbReference>
<feature type="region of interest" description="Disordered" evidence="4">
    <location>
        <begin position="567"/>
        <end position="647"/>
    </location>
</feature>
<dbReference type="Pfam" id="PF12937">
    <property type="entry name" value="F-box-like"/>
    <property type="match status" value="1"/>
</dbReference>
<keyword evidence="1" id="KW-0433">Leucine-rich repeat</keyword>
<proteinExistence type="predicted"/>
<keyword evidence="3" id="KW-0833">Ubl conjugation pathway</keyword>
<dbReference type="Pfam" id="PF13516">
    <property type="entry name" value="LRR_6"/>
    <property type="match status" value="1"/>
</dbReference>
<dbReference type="Proteomes" id="UP001174694">
    <property type="component" value="Unassembled WGS sequence"/>
</dbReference>
<feature type="compositionally biased region" description="Acidic residues" evidence="4">
    <location>
        <begin position="598"/>
        <end position="615"/>
    </location>
</feature>
<dbReference type="SUPFAM" id="SSF81383">
    <property type="entry name" value="F-box domain"/>
    <property type="match status" value="1"/>
</dbReference>
<dbReference type="InterPro" id="IPR057207">
    <property type="entry name" value="FBXL15_LRR"/>
</dbReference>
<dbReference type="InterPro" id="IPR001810">
    <property type="entry name" value="F-box_dom"/>
</dbReference>
<dbReference type="InterPro" id="IPR006553">
    <property type="entry name" value="Leu-rich_rpt_Cys-con_subtyp"/>
</dbReference>
<evidence type="ECO:0000256" key="3">
    <source>
        <dbReference type="ARBA" id="ARBA00022786"/>
    </source>
</evidence>
<gene>
    <name evidence="7" type="ORF">NKR23_g10530</name>
</gene>
<evidence type="ECO:0000259" key="6">
    <source>
        <dbReference type="Pfam" id="PF25372"/>
    </source>
</evidence>
<dbReference type="SMART" id="SM00367">
    <property type="entry name" value="LRR_CC"/>
    <property type="match status" value="12"/>
</dbReference>
<dbReference type="SUPFAM" id="SSF52047">
    <property type="entry name" value="RNI-like"/>
    <property type="match status" value="2"/>
</dbReference>
<feature type="domain" description="F-box" evidence="5">
    <location>
        <begin position="75"/>
        <end position="119"/>
    </location>
</feature>
<dbReference type="PANTHER" id="PTHR13382:SF67">
    <property type="entry name" value="SCF E3 UBIQUITIN LIGASE COMPLEX F-BOX PROTEIN POF2"/>
    <property type="match status" value="1"/>
</dbReference>
<dbReference type="GO" id="GO:0005737">
    <property type="term" value="C:cytoplasm"/>
    <property type="evidence" value="ECO:0007669"/>
    <property type="project" value="TreeGrafter"/>
</dbReference>
<dbReference type="InterPro" id="IPR036047">
    <property type="entry name" value="F-box-like_dom_sf"/>
</dbReference>
<evidence type="ECO:0000259" key="5">
    <source>
        <dbReference type="Pfam" id="PF12937"/>
    </source>
</evidence>
<evidence type="ECO:0000256" key="4">
    <source>
        <dbReference type="SAM" id="MobiDB-lite"/>
    </source>
</evidence>
<dbReference type="EMBL" id="JANBVO010000047">
    <property type="protein sequence ID" value="KAJ9133815.1"/>
    <property type="molecule type" value="Genomic_DNA"/>
</dbReference>
<comment type="caution">
    <text evidence="7">The sequence shown here is derived from an EMBL/GenBank/DDBJ whole genome shotgun (WGS) entry which is preliminary data.</text>
</comment>
<name>A0AA38R518_9PEZI</name>
<dbReference type="GO" id="GO:0019005">
    <property type="term" value="C:SCF ubiquitin ligase complex"/>
    <property type="evidence" value="ECO:0007669"/>
    <property type="project" value="UniProtKB-ARBA"/>
</dbReference>
<evidence type="ECO:0000256" key="2">
    <source>
        <dbReference type="ARBA" id="ARBA00022737"/>
    </source>
</evidence>
<feature type="region of interest" description="Disordered" evidence="4">
    <location>
        <begin position="1"/>
        <end position="40"/>
    </location>
</feature>
<keyword evidence="2" id="KW-0677">Repeat</keyword>
<dbReference type="Pfam" id="PF25372">
    <property type="entry name" value="DUF7885"/>
    <property type="match status" value="1"/>
</dbReference>
<reference evidence="7" key="1">
    <citation type="submission" date="2022-07" db="EMBL/GenBank/DDBJ databases">
        <title>Fungi with potential for degradation of polypropylene.</title>
        <authorList>
            <person name="Gostincar C."/>
        </authorList>
    </citation>
    <scope>NUCLEOTIDE SEQUENCE</scope>
    <source>
        <strain evidence="7">EXF-13308</strain>
    </source>
</reference>
<dbReference type="PANTHER" id="PTHR13382">
    <property type="entry name" value="MITOCHONDRIAL ATP SYNTHASE COUPLING FACTOR B"/>
    <property type="match status" value="1"/>
</dbReference>
<dbReference type="Gene3D" id="3.80.10.10">
    <property type="entry name" value="Ribonuclease Inhibitor"/>
    <property type="match status" value="3"/>
</dbReference>
<organism evidence="7 8">
    <name type="scientific">Pleurostoma richardsiae</name>
    <dbReference type="NCBI Taxonomy" id="41990"/>
    <lineage>
        <taxon>Eukaryota</taxon>
        <taxon>Fungi</taxon>
        <taxon>Dikarya</taxon>
        <taxon>Ascomycota</taxon>
        <taxon>Pezizomycotina</taxon>
        <taxon>Sordariomycetes</taxon>
        <taxon>Sordariomycetidae</taxon>
        <taxon>Calosphaeriales</taxon>
        <taxon>Pleurostomataceae</taxon>
        <taxon>Pleurostoma</taxon>
    </lineage>
</organism>